<keyword evidence="1" id="KW-0456">Lyase</keyword>
<dbReference type="InterPro" id="IPR032466">
    <property type="entry name" value="Metal_Hydrolase"/>
</dbReference>
<gene>
    <name evidence="3" type="ORF">METZ01_LOCUS314965</name>
</gene>
<dbReference type="GO" id="GO:0005737">
    <property type="term" value="C:cytoplasm"/>
    <property type="evidence" value="ECO:0007669"/>
    <property type="project" value="TreeGrafter"/>
</dbReference>
<dbReference type="Pfam" id="PF04909">
    <property type="entry name" value="Amidohydro_2"/>
    <property type="match status" value="1"/>
</dbReference>
<proteinExistence type="predicted"/>
<dbReference type="PANTHER" id="PTHR21240">
    <property type="entry name" value="2-AMINO-3-CARBOXYLMUCONATE-6-SEMIALDEHYDE DECARBOXYLASE"/>
    <property type="match status" value="1"/>
</dbReference>
<dbReference type="Gene3D" id="3.20.20.140">
    <property type="entry name" value="Metal-dependent hydrolases"/>
    <property type="match status" value="1"/>
</dbReference>
<dbReference type="GO" id="GO:0016831">
    <property type="term" value="F:carboxy-lyase activity"/>
    <property type="evidence" value="ECO:0007669"/>
    <property type="project" value="InterPro"/>
</dbReference>
<dbReference type="GO" id="GO:0019748">
    <property type="term" value="P:secondary metabolic process"/>
    <property type="evidence" value="ECO:0007669"/>
    <property type="project" value="TreeGrafter"/>
</dbReference>
<dbReference type="EMBL" id="UINC01101362">
    <property type="protein sequence ID" value="SVC62111.1"/>
    <property type="molecule type" value="Genomic_DNA"/>
</dbReference>
<organism evidence="3">
    <name type="scientific">marine metagenome</name>
    <dbReference type="NCBI Taxonomy" id="408172"/>
    <lineage>
        <taxon>unclassified sequences</taxon>
        <taxon>metagenomes</taxon>
        <taxon>ecological metagenomes</taxon>
    </lineage>
</organism>
<reference evidence="3" key="1">
    <citation type="submission" date="2018-05" db="EMBL/GenBank/DDBJ databases">
        <authorList>
            <person name="Lanie J.A."/>
            <person name="Ng W.-L."/>
            <person name="Kazmierczak K.M."/>
            <person name="Andrzejewski T.M."/>
            <person name="Davidsen T.M."/>
            <person name="Wayne K.J."/>
            <person name="Tettelin H."/>
            <person name="Glass J.I."/>
            <person name="Rusch D."/>
            <person name="Podicherti R."/>
            <person name="Tsui H.-C.T."/>
            <person name="Winkler M.E."/>
        </authorList>
    </citation>
    <scope>NUCLEOTIDE SEQUENCE</scope>
</reference>
<evidence type="ECO:0000259" key="2">
    <source>
        <dbReference type="Pfam" id="PF04909"/>
    </source>
</evidence>
<evidence type="ECO:0000313" key="3">
    <source>
        <dbReference type="EMBL" id="SVC62111.1"/>
    </source>
</evidence>
<dbReference type="InterPro" id="IPR032465">
    <property type="entry name" value="ACMSD"/>
</dbReference>
<dbReference type="InterPro" id="IPR006680">
    <property type="entry name" value="Amidohydro-rel"/>
</dbReference>
<name>A0A382NRC0_9ZZZZ</name>
<dbReference type="GO" id="GO:0016787">
    <property type="term" value="F:hydrolase activity"/>
    <property type="evidence" value="ECO:0007669"/>
    <property type="project" value="InterPro"/>
</dbReference>
<evidence type="ECO:0000256" key="1">
    <source>
        <dbReference type="ARBA" id="ARBA00023239"/>
    </source>
</evidence>
<accession>A0A382NRC0</accession>
<protein>
    <recommendedName>
        <fullName evidence="2">Amidohydrolase-related domain-containing protein</fullName>
    </recommendedName>
</protein>
<feature type="domain" description="Amidohydrolase-related" evidence="2">
    <location>
        <begin position="3"/>
        <end position="300"/>
    </location>
</feature>
<dbReference type="PANTHER" id="PTHR21240:SF28">
    <property type="entry name" value="ISO-OROTATE DECARBOXYLASE (EUROFUNG)"/>
    <property type="match status" value="1"/>
</dbReference>
<dbReference type="AlphaFoldDB" id="A0A382NRC0"/>
<dbReference type="SUPFAM" id="SSF51556">
    <property type="entry name" value="Metallo-dependent hydrolases"/>
    <property type="match status" value="1"/>
</dbReference>
<sequence length="331" mass="36359">MAIDAHAHYVPPSILEAVGQNPSRYGSRLDGPPGPGGCLCYDYGLKLRPFYHELLDLEDRWKAMDGQGVDRQIVSVWADLFGYGMPPMDGANWHRLMNDRLGDAVQQNAERLSMLTSVPLQDAHLAAVELEYGIKEWGAVGGVVAGSVDGANLGEYPLDEFWAAAVELDVPIHMHPTQPVIPPRTRNYGLSVIVQYLYDSTVSVGTLIFSGVLDRFPNLNILLSHGGGFVPYQIGRFDRIYRNMEPGEASAQAPSAYLNRFWYDTITHNSLALSFLRELVGHEKILLGTDYPFPVDDKDPLGTIGGAGFSAEEIVQVTAGNDQQLFTKLPA</sequence>